<proteinExistence type="predicted"/>
<reference evidence="3" key="1">
    <citation type="submission" date="2019-02" db="EMBL/GenBank/DDBJ databases">
        <authorList>
            <consortium name="Genoscope - CEA"/>
            <person name="William W."/>
        </authorList>
    </citation>
    <scope>NUCLEOTIDE SEQUENCE [LARGE SCALE GENOMIC DNA]</scope>
    <source>
        <strain evidence="3">YSy11</strain>
    </source>
</reference>
<keyword evidence="2" id="KW-0472">Membrane</keyword>
<keyword evidence="2" id="KW-1133">Transmembrane helix</keyword>
<evidence type="ECO:0000313" key="3">
    <source>
        <dbReference type="EMBL" id="VEV95357.1"/>
    </source>
</evidence>
<feature type="transmembrane region" description="Helical" evidence="2">
    <location>
        <begin position="12"/>
        <end position="37"/>
    </location>
</feature>
<dbReference type="Pfam" id="PF03929">
    <property type="entry name" value="PepSY_TM"/>
    <property type="match status" value="1"/>
</dbReference>
<dbReference type="PANTHER" id="PTHR34219:SF4">
    <property type="entry name" value="PEPSY DOMAIN-CONTAINING PROTEIN"/>
    <property type="match status" value="1"/>
</dbReference>
<feature type="transmembrane region" description="Helical" evidence="2">
    <location>
        <begin position="394"/>
        <end position="415"/>
    </location>
</feature>
<dbReference type="InterPro" id="IPR005625">
    <property type="entry name" value="PepSY-ass_TM"/>
</dbReference>
<dbReference type="PANTHER" id="PTHR34219">
    <property type="entry name" value="IRON-REGULATED INNER MEMBRANE PROTEIN-RELATED"/>
    <property type="match status" value="1"/>
</dbReference>
<feature type="region of interest" description="Disordered" evidence="1">
    <location>
        <begin position="511"/>
        <end position="531"/>
    </location>
</feature>
<feature type="transmembrane region" description="Helical" evidence="2">
    <location>
        <begin position="353"/>
        <end position="373"/>
    </location>
</feature>
<dbReference type="RefSeq" id="WP_150547373.1">
    <property type="nucleotide sequence ID" value="NZ_LR215729.2"/>
</dbReference>
<feature type="region of interest" description="Disordered" evidence="1">
    <location>
        <begin position="228"/>
        <end position="256"/>
    </location>
</feature>
<keyword evidence="2" id="KW-0812">Transmembrane</keyword>
<feature type="transmembrane region" description="Helical" evidence="2">
    <location>
        <begin position="430"/>
        <end position="447"/>
    </location>
</feature>
<dbReference type="EMBL" id="LR215729">
    <property type="protein sequence ID" value="VEV95357.1"/>
    <property type="molecule type" value="Genomic_DNA"/>
</dbReference>
<feature type="compositionally biased region" description="Polar residues" evidence="1">
    <location>
        <begin position="521"/>
        <end position="531"/>
    </location>
</feature>
<evidence type="ECO:0000256" key="2">
    <source>
        <dbReference type="SAM" id="Phobius"/>
    </source>
</evidence>
<feature type="transmembrane region" description="Helical" evidence="2">
    <location>
        <begin position="459"/>
        <end position="481"/>
    </location>
</feature>
<feature type="transmembrane region" description="Helical" evidence="2">
    <location>
        <begin position="137"/>
        <end position="159"/>
    </location>
</feature>
<dbReference type="AlphaFoldDB" id="A0A653DY05"/>
<protein>
    <submittedName>
        <fullName evidence="3">Peptidase</fullName>
    </submittedName>
</protein>
<sequence>MKPSSLTQSMSWLHTWGGLIFGWLLFAIFLTGTLAVFDKEIDVWMQPEAPVSHVDQAQAAEHAISYLQRHHGAESAWDISLPTARSPLLSVSTGERRRNAPRQYLDPNTGEPIDIRETAGGRFFFLFHFTLHMPRNIGIWLVGLAAVGMLVALFSSLIIHKKFFKEFFTFRPNKGQRSWLDAHNATGVLVLPFHLMITYTGLVIFSLIYMPAAVDALFDGDREAAFGRGQPAKTEQQAAQGARNGRSQSEGRGEGSGELVALTPLQPLLLQAEQALGEVRSVSISHPGRSDARIEMRPVLGNRIELSKGLSMTFAGVSGEVLKMPEQSRWAQLTQRVLSGLHFAQFGGYPMRWLYFFCGMASCAMIATGLVLFTVKRRRRPEAEGPIAARLYHLAERLNISVIAGLSIACVAYLWGNRLLPAELSQRGDWEVRVFFACWALSLLHAYCRERTQAWREQLVCAAVLCVCMPLLSLATMTQPWAEPIRAYLELSTVACGALFAFAAWRIGQKKPAPTPRRQSRNVSQELLNAD</sequence>
<evidence type="ECO:0000256" key="1">
    <source>
        <dbReference type="SAM" id="MobiDB-lite"/>
    </source>
</evidence>
<name>A0A653DY05_9PSED</name>
<feature type="transmembrane region" description="Helical" evidence="2">
    <location>
        <begin position="487"/>
        <end position="508"/>
    </location>
</feature>
<feature type="transmembrane region" description="Helical" evidence="2">
    <location>
        <begin position="180"/>
        <end position="209"/>
    </location>
</feature>
<organism evidence="3">
    <name type="scientific">Pseudomonas marincola</name>
    <dbReference type="NCBI Taxonomy" id="437900"/>
    <lineage>
        <taxon>Bacteria</taxon>
        <taxon>Pseudomonadati</taxon>
        <taxon>Pseudomonadota</taxon>
        <taxon>Gammaproteobacteria</taxon>
        <taxon>Pseudomonadales</taxon>
        <taxon>Pseudomonadaceae</taxon>
        <taxon>Pseudomonas</taxon>
    </lineage>
</organism>
<accession>A0A653DY05</accession>
<gene>
    <name evidence="3" type="ORF">PMYSY11_0310</name>
</gene>